<evidence type="ECO:0000313" key="6">
    <source>
        <dbReference type="Proteomes" id="UP001203423"/>
    </source>
</evidence>
<dbReference type="Gene3D" id="3.30.300.30">
    <property type="match status" value="1"/>
</dbReference>
<dbReference type="InterPro" id="IPR020806">
    <property type="entry name" value="PKS_PP-bd"/>
</dbReference>
<protein>
    <submittedName>
        <fullName evidence="5">Condensation domain-containing protein</fullName>
    </submittedName>
</protein>
<evidence type="ECO:0000256" key="1">
    <source>
        <dbReference type="ARBA" id="ARBA00001957"/>
    </source>
</evidence>
<dbReference type="InterPro" id="IPR009081">
    <property type="entry name" value="PP-bd_ACP"/>
</dbReference>
<dbReference type="RefSeq" id="WP_248943497.1">
    <property type="nucleotide sequence ID" value="NZ_JAKIKS010000349.1"/>
</dbReference>
<reference evidence="5 6" key="1">
    <citation type="submission" date="2022-01" db="EMBL/GenBank/DDBJ databases">
        <title>Whole genome-based taxonomy of the Shewanellaceae.</title>
        <authorList>
            <person name="Martin-Rodriguez A.J."/>
        </authorList>
    </citation>
    <scope>NUCLEOTIDE SEQUENCE [LARGE SCALE GENOMIC DNA]</scope>
    <source>
        <strain evidence="5 6">DSM 17177</strain>
    </source>
</reference>
<dbReference type="Pfam" id="PF00550">
    <property type="entry name" value="PP-binding"/>
    <property type="match status" value="1"/>
</dbReference>
<evidence type="ECO:0000256" key="3">
    <source>
        <dbReference type="ARBA" id="ARBA00022553"/>
    </source>
</evidence>
<comment type="caution">
    <text evidence="5">The sequence shown here is derived from an EMBL/GenBank/DDBJ whole genome shotgun (WGS) entry which is preliminary data.</text>
</comment>
<sequence>DEVDVFEQDKLDVDDIRSQLSERLPDYMLPLTFTVIDSVPLTLNGKLDKKALPEPSFVDSDNYISPRTELEHQLCQVWQDVLNLESIGVHDNFFRIGGDSIVSIQLVSRLRKMGFNLQVKAIFDSPTINQLALRLAQGPSEVSIKAEQGSLFGEFDLLPIQQWFFTQRMAHPNHFNQSFMLSIPSDVDTNTIEQALYGLSQQHDILRLDFELTEEGYRQAYTANSTMVPLVTLDVSNFDNEALHVQLT</sequence>
<dbReference type="PROSITE" id="PS00012">
    <property type="entry name" value="PHOSPHOPANTETHEINE"/>
    <property type="match status" value="1"/>
</dbReference>
<dbReference type="EMBL" id="JAKIKS010000349">
    <property type="protein sequence ID" value="MCL1128071.1"/>
    <property type="molecule type" value="Genomic_DNA"/>
</dbReference>
<dbReference type="PANTHER" id="PTHR45527">
    <property type="entry name" value="NONRIBOSOMAL PEPTIDE SYNTHETASE"/>
    <property type="match status" value="1"/>
</dbReference>
<feature type="non-terminal residue" evidence="5">
    <location>
        <position position="248"/>
    </location>
</feature>
<evidence type="ECO:0000313" key="5">
    <source>
        <dbReference type="EMBL" id="MCL1128071.1"/>
    </source>
</evidence>
<dbReference type="SUPFAM" id="SSF52777">
    <property type="entry name" value="CoA-dependent acyltransferases"/>
    <property type="match status" value="1"/>
</dbReference>
<dbReference type="SUPFAM" id="SSF47336">
    <property type="entry name" value="ACP-like"/>
    <property type="match status" value="1"/>
</dbReference>
<dbReference type="Gene3D" id="1.10.1200.10">
    <property type="entry name" value="ACP-like"/>
    <property type="match status" value="1"/>
</dbReference>
<dbReference type="InterPro" id="IPR036736">
    <property type="entry name" value="ACP-like_sf"/>
</dbReference>
<dbReference type="SMART" id="SM00823">
    <property type="entry name" value="PKS_PP"/>
    <property type="match status" value="1"/>
</dbReference>
<dbReference type="Gene3D" id="3.30.559.10">
    <property type="entry name" value="Chloramphenicol acetyltransferase-like domain"/>
    <property type="match status" value="1"/>
</dbReference>
<gene>
    <name evidence="5" type="ORF">L2764_27485</name>
</gene>
<dbReference type="SUPFAM" id="SSF56801">
    <property type="entry name" value="Acetyl-CoA synthetase-like"/>
    <property type="match status" value="1"/>
</dbReference>
<keyword evidence="2" id="KW-0596">Phosphopantetheine</keyword>
<organism evidence="5 6">
    <name type="scientific">Shewanella surugensis</name>
    <dbReference type="NCBI Taxonomy" id="212020"/>
    <lineage>
        <taxon>Bacteria</taxon>
        <taxon>Pseudomonadati</taxon>
        <taxon>Pseudomonadota</taxon>
        <taxon>Gammaproteobacteria</taxon>
        <taxon>Alteromonadales</taxon>
        <taxon>Shewanellaceae</taxon>
        <taxon>Shewanella</taxon>
    </lineage>
</organism>
<dbReference type="InterPro" id="IPR045851">
    <property type="entry name" value="AMP-bd_C_sf"/>
</dbReference>
<keyword evidence="6" id="KW-1185">Reference proteome</keyword>
<dbReference type="InterPro" id="IPR001242">
    <property type="entry name" value="Condensation_dom"/>
</dbReference>
<evidence type="ECO:0000256" key="2">
    <source>
        <dbReference type="ARBA" id="ARBA00022450"/>
    </source>
</evidence>
<dbReference type="InterPro" id="IPR006162">
    <property type="entry name" value="Ppantetheine_attach_site"/>
</dbReference>
<feature type="non-terminal residue" evidence="5">
    <location>
        <position position="1"/>
    </location>
</feature>
<dbReference type="Pfam" id="PF00668">
    <property type="entry name" value="Condensation"/>
    <property type="match status" value="1"/>
</dbReference>
<feature type="domain" description="Carrier" evidence="4">
    <location>
        <begin position="65"/>
        <end position="139"/>
    </location>
</feature>
<evidence type="ECO:0000259" key="4">
    <source>
        <dbReference type="PROSITE" id="PS50075"/>
    </source>
</evidence>
<name>A0ABT0LK27_9GAMM</name>
<dbReference type="PROSITE" id="PS50075">
    <property type="entry name" value="CARRIER"/>
    <property type="match status" value="1"/>
</dbReference>
<accession>A0ABT0LK27</accession>
<comment type="cofactor">
    <cofactor evidence="1">
        <name>pantetheine 4'-phosphate</name>
        <dbReference type="ChEBI" id="CHEBI:47942"/>
    </cofactor>
</comment>
<keyword evidence="3" id="KW-0597">Phosphoprotein</keyword>
<proteinExistence type="predicted"/>
<dbReference type="InterPro" id="IPR023213">
    <property type="entry name" value="CAT-like_dom_sf"/>
</dbReference>
<dbReference type="Proteomes" id="UP001203423">
    <property type="component" value="Unassembled WGS sequence"/>
</dbReference>
<dbReference type="PANTHER" id="PTHR45527:SF1">
    <property type="entry name" value="FATTY ACID SYNTHASE"/>
    <property type="match status" value="1"/>
</dbReference>